<organism evidence="1 2">
    <name type="scientific">Ambrosiozyma monospora</name>
    <name type="common">Yeast</name>
    <name type="synonym">Endomycopsis monosporus</name>
    <dbReference type="NCBI Taxonomy" id="43982"/>
    <lineage>
        <taxon>Eukaryota</taxon>
        <taxon>Fungi</taxon>
        <taxon>Dikarya</taxon>
        <taxon>Ascomycota</taxon>
        <taxon>Saccharomycotina</taxon>
        <taxon>Pichiomycetes</taxon>
        <taxon>Pichiales</taxon>
        <taxon>Pichiaceae</taxon>
        <taxon>Ambrosiozyma</taxon>
    </lineage>
</organism>
<dbReference type="EMBL" id="BSXS01005600">
    <property type="protein sequence ID" value="GME84587.1"/>
    <property type="molecule type" value="Genomic_DNA"/>
</dbReference>
<gene>
    <name evidence="1" type="ORF">Amon02_000694700</name>
</gene>
<name>A0ACB5TC98_AMBMO</name>
<dbReference type="Proteomes" id="UP001165064">
    <property type="component" value="Unassembled WGS sequence"/>
</dbReference>
<sequence length="590" mass="67173">MPTSVPVPRPKWISLKALANVCVADLFEVAHTVVIMPSPEHPELFDKDFWDAFIYCSFRTATAKPCSLEYLNSVAKKACFNITGDLRTRVAKTLYSCWQIWGFECSEDIKKRFNITTNAGFQKLMYGKGNYGIIADILLMSFQRNKACIEYGSKMLWEIFVTEWTDKQDLFDIEQEIISGLYKILFSSDHYIPGATEIQNYSSYMLQLHAVLDPEDEAYHAILDIGNIMFDLEKTSVEMLSIPVGEEFDDARTFYKLHVAGLLMNIDKPEFLQSLINEMYESNLRKNNFVQAALSLELLANTYDWNNSYYLPACKAPKFSAQSEFKRKESLFRLMATNFVKGGKIEQAIDTYNELLEAYRNYNFDLSGLSFCHGELCKSYSAMESTGRLDSAFFKVSYIGLGFPKNLRGKDFIYEGLPFEHITSINQRLARLYPGSRVISNEDEAAKLAANPPVGKYIHSKTVTPAKSLAENSNITYMTRQYIDNKNLNVFVSNRRIPGSTNICNLWTEEVTYETELTFPTLMNRSEVKNKSIVKVSPIKNAIKSLLEKNSELKGLEFLLNRNLKEGIAPKSIAGTTMFSDLSRVLAARL</sequence>
<comment type="caution">
    <text evidence="1">The sequence shown here is derived from an EMBL/GenBank/DDBJ whole genome shotgun (WGS) entry which is preliminary data.</text>
</comment>
<accession>A0ACB5TC98</accession>
<keyword evidence="2" id="KW-1185">Reference proteome</keyword>
<evidence type="ECO:0000313" key="1">
    <source>
        <dbReference type="EMBL" id="GME84587.1"/>
    </source>
</evidence>
<proteinExistence type="predicted"/>
<protein>
    <submittedName>
        <fullName evidence="1">Unnamed protein product</fullName>
    </submittedName>
</protein>
<evidence type="ECO:0000313" key="2">
    <source>
        <dbReference type="Proteomes" id="UP001165064"/>
    </source>
</evidence>
<reference evidence="1" key="1">
    <citation type="submission" date="2023-04" db="EMBL/GenBank/DDBJ databases">
        <title>Ambrosiozyma monospora NBRC 10751.</title>
        <authorList>
            <person name="Ichikawa N."/>
            <person name="Sato H."/>
            <person name="Tonouchi N."/>
        </authorList>
    </citation>
    <scope>NUCLEOTIDE SEQUENCE</scope>
    <source>
        <strain evidence="1">NBRC 10751</strain>
    </source>
</reference>